<dbReference type="CDD" id="cd05325">
    <property type="entry name" value="carb_red_sniffer_like_SDR_c"/>
    <property type="match status" value="1"/>
</dbReference>
<dbReference type="PRINTS" id="PR00081">
    <property type="entry name" value="GDHRDH"/>
</dbReference>
<dbReference type="SMART" id="SM00822">
    <property type="entry name" value="PKS_KR"/>
    <property type="match status" value="1"/>
</dbReference>
<dbReference type="AlphaFoldDB" id="A0AAW9RB22"/>
<protein>
    <submittedName>
        <fullName evidence="3">SDR family oxidoreductase</fullName>
    </submittedName>
</protein>
<dbReference type="EMBL" id="JAZHOG010000002">
    <property type="protein sequence ID" value="MEJ8566746.1"/>
    <property type="molecule type" value="Genomic_DNA"/>
</dbReference>
<dbReference type="GO" id="GO:0016616">
    <property type="term" value="F:oxidoreductase activity, acting on the CH-OH group of donors, NAD or NADP as acceptor"/>
    <property type="evidence" value="ECO:0007669"/>
    <property type="project" value="TreeGrafter"/>
</dbReference>
<comment type="similarity">
    <text evidence="1">Belongs to the short-chain dehydrogenases/reductases (SDR) family.</text>
</comment>
<keyword evidence="4" id="KW-1185">Reference proteome</keyword>
<organism evidence="3 4">
    <name type="scientific">Elongatibacter sediminis</name>
    <dbReference type="NCBI Taxonomy" id="3119006"/>
    <lineage>
        <taxon>Bacteria</taxon>
        <taxon>Pseudomonadati</taxon>
        <taxon>Pseudomonadota</taxon>
        <taxon>Gammaproteobacteria</taxon>
        <taxon>Chromatiales</taxon>
        <taxon>Wenzhouxiangellaceae</taxon>
        <taxon>Elongatibacter</taxon>
    </lineage>
</organism>
<dbReference type="InterPro" id="IPR057326">
    <property type="entry name" value="KR_dom"/>
</dbReference>
<gene>
    <name evidence="3" type="ORF">V3330_03810</name>
</gene>
<evidence type="ECO:0000313" key="3">
    <source>
        <dbReference type="EMBL" id="MEJ8566746.1"/>
    </source>
</evidence>
<reference evidence="3 4" key="1">
    <citation type="submission" date="2024-02" db="EMBL/GenBank/DDBJ databases">
        <title>A novel Wenzhouxiangellaceae bacterium, isolated from coastal sediments.</title>
        <authorList>
            <person name="Du Z.-J."/>
            <person name="Ye Y.-Q."/>
            <person name="Zhang X.-Y."/>
        </authorList>
    </citation>
    <scope>NUCLEOTIDE SEQUENCE [LARGE SCALE GENOMIC DNA]</scope>
    <source>
        <strain evidence="3 4">CH-27</strain>
    </source>
</reference>
<evidence type="ECO:0000313" key="4">
    <source>
        <dbReference type="Proteomes" id="UP001359886"/>
    </source>
</evidence>
<feature type="domain" description="Ketoreductase" evidence="2">
    <location>
        <begin position="2"/>
        <end position="172"/>
    </location>
</feature>
<dbReference type="InterPro" id="IPR052184">
    <property type="entry name" value="SDR_enzymes"/>
</dbReference>
<dbReference type="Pfam" id="PF00106">
    <property type="entry name" value="adh_short"/>
    <property type="match status" value="1"/>
</dbReference>
<evidence type="ECO:0000256" key="1">
    <source>
        <dbReference type="ARBA" id="ARBA00006484"/>
    </source>
</evidence>
<sequence>MKTILITGANRGIGLEFARQLSARGDHVIAAVREAGDALPATGAEIISGIDVNSEADVARLSDALGDRKLDWLLNNAGILERMSLDELDFDSIERQFRINAMGPLRVTAGLRSHLGQGSRVFVMSSNMGSIGDNSSGGSYGYRMSKAAVNMAARSLSHDLKDDGVSVFVLHPGYVATDMTHHSGPVAPEDAAARLITLMDHLQDESTGTFWHARGHPLVW</sequence>
<dbReference type="InterPro" id="IPR002347">
    <property type="entry name" value="SDR_fam"/>
</dbReference>
<dbReference type="SUPFAM" id="SSF51735">
    <property type="entry name" value="NAD(P)-binding Rossmann-fold domains"/>
    <property type="match status" value="1"/>
</dbReference>
<proteinExistence type="inferred from homology"/>
<dbReference type="PANTHER" id="PTHR45458:SF1">
    <property type="entry name" value="SHORT CHAIN DEHYDROGENASE"/>
    <property type="match status" value="1"/>
</dbReference>
<dbReference type="RefSeq" id="WP_354694067.1">
    <property type="nucleotide sequence ID" value="NZ_JAZHOG010000002.1"/>
</dbReference>
<name>A0AAW9RB22_9GAMM</name>
<dbReference type="PANTHER" id="PTHR45458">
    <property type="entry name" value="SHORT-CHAIN DEHYDROGENASE/REDUCTASE SDR"/>
    <property type="match status" value="1"/>
</dbReference>
<evidence type="ECO:0000259" key="2">
    <source>
        <dbReference type="SMART" id="SM00822"/>
    </source>
</evidence>
<accession>A0AAW9RB22</accession>
<dbReference type="Proteomes" id="UP001359886">
    <property type="component" value="Unassembled WGS sequence"/>
</dbReference>
<dbReference type="Gene3D" id="3.40.50.720">
    <property type="entry name" value="NAD(P)-binding Rossmann-like Domain"/>
    <property type="match status" value="1"/>
</dbReference>
<comment type="caution">
    <text evidence="3">The sequence shown here is derived from an EMBL/GenBank/DDBJ whole genome shotgun (WGS) entry which is preliminary data.</text>
</comment>
<dbReference type="InterPro" id="IPR036291">
    <property type="entry name" value="NAD(P)-bd_dom_sf"/>
</dbReference>